<dbReference type="Proteomes" id="UP000094776">
    <property type="component" value="Chromosome 3"/>
</dbReference>
<dbReference type="RefSeq" id="WP_069269454.1">
    <property type="nucleotide sequence ID" value="NZ_CP013442.1"/>
</dbReference>
<dbReference type="InterPro" id="IPR050641">
    <property type="entry name" value="RIFMO-like"/>
</dbReference>
<dbReference type="Gene3D" id="3.50.50.60">
    <property type="entry name" value="FAD/NAD(P)-binding domain"/>
    <property type="match status" value="1"/>
</dbReference>
<evidence type="ECO:0000256" key="3">
    <source>
        <dbReference type="ARBA" id="ARBA00022630"/>
    </source>
</evidence>
<dbReference type="InterPro" id="IPR036188">
    <property type="entry name" value="FAD/NAD-bd_sf"/>
</dbReference>
<evidence type="ECO:0000256" key="2">
    <source>
        <dbReference type="ARBA" id="ARBA00007801"/>
    </source>
</evidence>
<sequence>MSAPETDVVIVGAGPVGLLCAYLGRLCNLRTLVVDKSAAPLQVGRADALNARTLQLLEVVDLFDDLYPKGKPCNTSSVWAGGKFVSRQSTWWEALEGCFHKHFLMLGQSYVEQLLDEKLKDVDAAVRRHTSVTDIKVADDGCTTTLSTGETIKSRFVIGADGSRSFVRDLFKVPFEVTRPQLIWAVLDGVIETDFVKVPEIIVFQAETSDVAWIPREGNLDRFYVRMDTKEFTVEQAVAKINRAMQPHTLRFKELVWFSQFSVKESVAEHYAIADRVFLAGDACHIHSVNGGQGLNTGLADAFNIMWKISMVLGSGAPAALLRTYEQERKPVAMGVVETSSQLVRSTKYSETGTHADDYVKIVEKRAGYITGMGIRYGEHELHGKRLLDFMVRNDGEQADTRIYSLLDYRFFTLLVFGDCNATLDLPAFVKVIRIHEETSPYANQMILVRPDSYIAASSSLSDISPITAYFDSMLSRAVA</sequence>
<dbReference type="InterPro" id="IPR036249">
    <property type="entry name" value="Thioredoxin-like_sf"/>
</dbReference>
<accession>A0A1B4PKY0</accession>
<dbReference type="AlphaFoldDB" id="A0A1B4PKY0"/>
<organism evidence="6 7">
    <name type="scientific">Burkholderia cepacia</name>
    <name type="common">Pseudomonas cepacia</name>
    <dbReference type="NCBI Taxonomy" id="292"/>
    <lineage>
        <taxon>Bacteria</taxon>
        <taxon>Pseudomonadati</taxon>
        <taxon>Pseudomonadota</taxon>
        <taxon>Betaproteobacteria</taxon>
        <taxon>Burkholderiales</taxon>
        <taxon>Burkholderiaceae</taxon>
        <taxon>Burkholderia</taxon>
        <taxon>Burkholderia cepacia complex</taxon>
    </lineage>
</organism>
<feature type="domain" description="FAD-binding" evidence="5">
    <location>
        <begin position="5"/>
        <end position="339"/>
    </location>
</feature>
<proteinExistence type="inferred from homology"/>
<evidence type="ECO:0000259" key="5">
    <source>
        <dbReference type="Pfam" id="PF01494"/>
    </source>
</evidence>
<gene>
    <name evidence="6" type="ORF">WT26_00420</name>
</gene>
<dbReference type="SUPFAM" id="SSF52833">
    <property type="entry name" value="Thioredoxin-like"/>
    <property type="match status" value="1"/>
</dbReference>
<reference evidence="6 7" key="1">
    <citation type="submission" date="2015-12" db="EMBL/GenBank/DDBJ databases">
        <title>Diversity of Burkholderia near neighbor genomes.</title>
        <authorList>
            <person name="Sahl J."/>
            <person name="Wagner D."/>
            <person name="Keim P."/>
        </authorList>
    </citation>
    <scope>NUCLEOTIDE SEQUENCE [LARGE SCALE GENOMIC DNA]</scope>
    <source>
        <strain evidence="6 7">MSMB1184WGS</strain>
    </source>
</reference>
<evidence type="ECO:0000256" key="1">
    <source>
        <dbReference type="ARBA" id="ARBA00001974"/>
    </source>
</evidence>
<dbReference type="PANTHER" id="PTHR43004:SF19">
    <property type="entry name" value="BINDING MONOOXYGENASE, PUTATIVE (JCVI)-RELATED"/>
    <property type="match status" value="1"/>
</dbReference>
<keyword evidence="4" id="KW-0274">FAD</keyword>
<keyword evidence="3" id="KW-0285">Flavoprotein</keyword>
<dbReference type="GO" id="GO:0071949">
    <property type="term" value="F:FAD binding"/>
    <property type="evidence" value="ECO:0007669"/>
    <property type="project" value="InterPro"/>
</dbReference>
<evidence type="ECO:0000313" key="6">
    <source>
        <dbReference type="EMBL" id="AOK14572.1"/>
    </source>
</evidence>
<dbReference type="SUPFAM" id="SSF51905">
    <property type="entry name" value="FAD/NAD(P)-binding domain"/>
    <property type="match status" value="1"/>
</dbReference>
<dbReference type="EMBL" id="CP013442">
    <property type="protein sequence ID" value="AOK14572.1"/>
    <property type="molecule type" value="Genomic_DNA"/>
</dbReference>
<dbReference type="GO" id="GO:0016709">
    <property type="term" value="F:oxidoreductase activity, acting on paired donors, with incorporation or reduction of molecular oxygen, NAD(P)H as one donor, and incorporation of one atom of oxygen"/>
    <property type="evidence" value="ECO:0007669"/>
    <property type="project" value="UniProtKB-ARBA"/>
</dbReference>
<dbReference type="Gene3D" id="3.40.30.120">
    <property type="match status" value="1"/>
</dbReference>
<name>A0A1B4PKY0_BURCE</name>
<evidence type="ECO:0000256" key="4">
    <source>
        <dbReference type="ARBA" id="ARBA00022827"/>
    </source>
</evidence>
<evidence type="ECO:0000313" key="7">
    <source>
        <dbReference type="Proteomes" id="UP000094776"/>
    </source>
</evidence>
<dbReference type="Pfam" id="PF01494">
    <property type="entry name" value="FAD_binding_3"/>
    <property type="match status" value="1"/>
</dbReference>
<dbReference type="PRINTS" id="PR00420">
    <property type="entry name" value="RNGMNOXGNASE"/>
</dbReference>
<comment type="cofactor">
    <cofactor evidence="1">
        <name>FAD</name>
        <dbReference type="ChEBI" id="CHEBI:57692"/>
    </cofactor>
</comment>
<dbReference type="Gene3D" id="3.30.9.10">
    <property type="entry name" value="D-Amino Acid Oxidase, subunit A, domain 2"/>
    <property type="match status" value="1"/>
</dbReference>
<dbReference type="InterPro" id="IPR002938">
    <property type="entry name" value="FAD-bd"/>
</dbReference>
<dbReference type="NCBIfam" id="NF005531">
    <property type="entry name" value="PRK07190.1"/>
    <property type="match status" value="1"/>
</dbReference>
<protein>
    <recommendedName>
        <fullName evidence="5">FAD-binding domain-containing protein</fullName>
    </recommendedName>
</protein>
<comment type="similarity">
    <text evidence="2">Belongs to the PheA/TfdB FAD monooxygenase family.</text>
</comment>
<dbReference type="PANTHER" id="PTHR43004">
    <property type="entry name" value="TRK SYSTEM POTASSIUM UPTAKE PROTEIN"/>
    <property type="match status" value="1"/>
</dbReference>
<dbReference type="SUPFAM" id="SSF54373">
    <property type="entry name" value="FAD-linked reductases, C-terminal domain"/>
    <property type="match status" value="1"/>
</dbReference>